<proteinExistence type="predicted"/>
<dbReference type="PANTHER" id="PTHR10443:SF12">
    <property type="entry name" value="DIPEPTIDASE"/>
    <property type="match status" value="1"/>
</dbReference>
<dbReference type="PROSITE" id="PS51365">
    <property type="entry name" value="RENAL_DIPEPTIDASE_2"/>
    <property type="match status" value="1"/>
</dbReference>
<dbReference type="InterPro" id="IPR032466">
    <property type="entry name" value="Metal_Hydrolase"/>
</dbReference>
<dbReference type="InterPro" id="IPR008257">
    <property type="entry name" value="Pept_M19"/>
</dbReference>
<dbReference type="AlphaFoldDB" id="A0A412B048"/>
<dbReference type="Proteomes" id="UP000284751">
    <property type="component" value="Unassembled WGS sequence"/>
</dbReference>
<dbReference type="SUPFAM" id="SSF51556">
    <property type="entry name" value="Metallo-dependent hydrolases"/>
    <property type="match status" value="1"/>
</dbReference>
<protein>
    <recommendedName>
        <fullName evidence="3">Membrane dipeptidase</fullName>
    </recommendedName>
</protein>
<name>A0A412B048_9FIRM</name>
<evidence type="ECO:0000313" key="2">
    <source>
        <dbReference type="Proteomes" id="UP000284751"/>
    </source>
</evidence>
<comment type="caution">
    <text evidence="1">The sequence shown here is derived from an EMBL/GenBank/DDBJ whole genome shotgun (WGS) entry which is preliminary data.</text>
</comment>
<accession>A0A412B048</accession>
<dbReference type="EMBL" id="QRTC01000004">
    <property type="protein sequence ID" value="RGQ43765.1"/>
    <property type="molecule type" value="Genomic_DNA"/>
</dbReference>
<evidence type="ECO:0000313" key="1">
    <source>
        <dbReference type="EMBL" id="RGQ43765.1"/>
    </source>
</evidence>
<dbReference type="GO" id="GO:0006508">
    <property type="term" value="P:proteolysis"/>
    <property type="evidence" value="ECO:0007669"/>
    <property type="project" value="InterPro"/>
</dbReference>
<dbReference type="Gene3D" id="3.20.20.140">
    <property type="entry name" value="Metal-dependent hydrolases"/>
    <property type="match status" value="1"/>
</dbReference>
<gene>
    <name evidence="1" type="ORF">DWY99_02170</name>
</gene>
<reference evidence="1 2" key="1">
    <citation type="submission" date="2018-08" db="EMBL/GenBank/DDBJ databases">
        <title>A genome reference for cultivated species of the human gut microbiota.</title>
        <authorList>
            <person name="Zou Y."/>
            <person name="Xue W."/>
            <person name="Luo G."/>
        </authorList>
    </citation>
    <scope>NUCLEOTIDE SEQUENCE [LARGE SCALE GENOMIC DNA]</scope>
    <source>
        <strain evidence="1 2">AF28-26</strain>
    </source>
</reference>
<organism evidence="1 2">
    <name type="scientific">[Clostridium] leptum</name>
    <dbReference type="NCBI Taxonomy" id="1535"/>
    <lineage>
        <taxon>Bacteria</taxon>
        <taxon>Bacillati</taxon>
        <taxon>Bacillota</taxon>
        <taxon>Clostridia</taxon>
        <taxon>Eubacteriales</taxon>
        <taxon>Oscillospiraceae</taxon>
        <taxon>Oscillospiraceae incertae sedis</taxon>
    </lineage>
</organism>
<dbReference type="GO" id="GO:0070573">
    <property type="term" value="F:metallodipeptidase activity"/>
    <property type="evidence" value="ECO:0007669"/>
    <property type="project" value="InterPro"/>
</dbReference>
<dbReference type="Pfam" id="PF01244">
    <property type="entry name" value="Peptidase_M19"/>
    <property type="match status" value="1"/>
</dbReference>
<evidence type="ECO:0008006" key="3">
    <source>
        <dbReference type="Google" id="ProtNLM"/>
    </source>
</evidence>
<sequence length="289" mass="32457">MKLFDLHCDSLYRGYTENQPLGENRFHLDLKRGKRLDRWSQCFAVWIPDELRGKAAMALFDGCCEKFQRELAPYRSETFSPVLTVEGGAVLGGKLANLEKLADRGVKMMTLTWNGENELGGGADTALGLTTFGREALKEMERLSIVADVSHASDALFYDVAEIAEKPIVASHSNARAVCPHPRNLTDRQFQVLRDKGGLVGLNFCVHFLREDSNAHFEDLLRHADHFWSLGGETTLCLGSDYDGADVPPELDGIEKMQNLYELFLKHNYKESLVNSLFFDNASKFFATL</sequence>
<dbReference type="PANTHER" id="PTHR10443">
    <property type="entry name" value="MICROSOMAL DIPEPTIDASE"/>
    <property type="match status" value="1"/>
</dbReference>